<name>A0A0C3BN25_SERVB</name>
<accession>A0A0C3BN25</accession>
<reference evidence="1 2" key="1">
    <citation type="submission" date="2014-04" db="EMBL/GenBank/DDBJ databases">
        <authorList>
            <consortium name="DOE Joint Genome Institute"/>
            <person name="Kuo A."/>
            <person name="Zuccaro A."/>
            <person name="Kohler A."/>
            <person name="Nagy L.G."/>
            <person name="Floudas D."/>
            <person name="Copeland A."/>
            <person name="Barry K.W."/>
            <person name="Cichocki N."/>
            <person name="Veneault-Fourrey C."/>
            <person name="LaButti K."/>
            <person name="Lindquist E.A."/>
            <person name="Lipzen A."/>
            <person name="Lundell T."/>
            <person name="Morin E."/>
            <person name="Murat C."/>
            <person name="Sun H."/>
            <person name="Tunlid A."/>
            <person name="Henrissat B."/>
            <person name="Grigoriev I.V."/>
            <person name="Hibbett D.S."/>
            <person name="Martin F."/>
            <person name="Nordberg H.P."/>
            <person name="Cantor M.N."/>
            <person name="Hua S.X."/>
        </authorList>
    </citation>
    <scope>NUCLEOTIDE SEQUENCE [LARGE SCALE GENOMIC DNA]</scope>
    <source>
        <strain evidence="1 2">MAFF 305830</strain>
    </source>
</reference>
<reference evidence="2" key="2">
    <citation type="submission" date="2015-01" db="EMBL/GenBank/DDBJ databases">
        <title>Evolutionary Origins and Diversification of the Mycorrhizal Mutualists.</title>
        <authorList>
            <consortium name="DOE Joint Genome Institute"/>
            <consortium name="Mycorrhizal Genomics Consortium"/>
            <person name="Kohler A."/>
            <person name="Kuo A."/>
            <person name="Nagy L.G."/>
            <person name="Floudas D."/>
            <person name="Copeland A."/>
            <person name="Barry K.W."/>
            <person name="Cichocki N."/>
            <person name="Veneault-Fourrey C."/>
            <person name="LaButti K."/>
            <person name="Lindquist E.A."/>
            <person name="Lipzen A."/>
            <person name="Lundell T."/>
            <person name="Morin E."/>
            <person name="Murat C."/>
            <person name="Riley R."/>
            <person name="Ohm R."/>
            <person name="Sun H."/>
            <person name="Tunlid A."/>
            <person name="Henrissat B."/>
            <person name="Grigoriev I.V."/>
            <person name="Hibbett D.S."/>
            <person name="Martin F."/>
        </authorList>
    </citation>
    <scope>NUCLEOTIDE SEQUENCE [LARGE SCALE GENOMIC DNA]</scope>
    <source>
        <strain evidence="2">MAFF 305830</strain>
    </source>
</reference>
<proteinExistence type="predicted"/>
<dbReference type="AlphaFoldDB" id="A0A0C3BN25"/>
<gene>
    <name evidence="1" type="ORF">M408DRAFT_187574</name>
</gene>
<dbReference type="EMBL" id="KN824279">
    <property type="protein sequence ID" value="KIM32846.1"/>
    <property type="molecule type" value="Genomic_DNA"/>
</dbReference>
<evidence type="ECO:0000313" key="1">
    <source>
        <dbReference type="EMBL" id="KIM32846.1"/>
    </source>
</evidence>
<keyword evidence="2" id="KW-1185">Reference proteome</keyword>
<dbReference type="HOGENOM" id="CLU_2706376_0_0_1"/>
<evidence type="ECO:0000313" key="2">
    <source>
        <dbReference type="Proteomes" id="UP000054097"/>
    </source>
</evidence>
<dbReference type="Proteomes" id="UP000054097">
    <property type="component" value="Unassembled WGS sequence"/>
</dbReference>
<protein>
    <submittedName>
        <fullName evidence="1">Uncharacterized protein</fullName>
    </submittedName>
</protein>
<organism evidence="1 2">
    <name type="scientific">Serendipita vermifera MAFF 305830</name>
    <dbReference type="NCBI Taxonomy" id="933852"/>
    <lineage>
        <taxon>Eukaryota</taxon>
        <taxon>Fungi</taxon>
        <taxon>Dikarya</taxon>
        <taxon>Basidiomycota</taxon>
        <taxon>Agaricomycotina</taxon>
        <taxon>Agaricomycetes</taxon>
        <taxon>Sebacinales</taxon>
        <taxon>Serendipitaceae</taxon>
        <taxon>Serendipita</taxon>
    </lineage>
</organism>
<sequence length="73" mass="8194">MPHDRRRSTLSEVSWTPRAEMFNLEALNTPEGLEAASSYLQSACYSSKNPSLLLKTAATYLLTLDSCCSPRRR</sequence>